<dbReference type="EMBL" id="LKAJ02000001">
    <property type="protein sequence ID" value="MCS5711765.1"/>
    <property type="molecule type" value="Genomic_DNA"/>
</dbReference>
<dbReference type="Pfam" id="PF01979">
    <property type="entry name" value="Amidohydro_1"/>
    <property type="match status" value="1"/>
</dbReference>
<dbReference type="Proteomes" id="UP000051497">
    <property type="component" value="Unassembled WGS sequence"/>
</dbReference>
<evidence type="ECO:0000313" key="9">
    <source>
        <dbReference type="EMBL" id="KRG22876.1"/>
    </source>
</evidence>
<gene>
    <name evidence="7 9" type="primary">hutI</name>
    <name evidence="9" type="ORF">HT99x_00417</name>
    <name evidence="10" type="ORF">HT99x_010015</name>
</gene>
<feature type="binding site" evidence="7">
    <location>
        <position position="310"/>
    </location>
    <ligand>
        <name>N-formimidoyl-L-glutamate</name>
        <dbReference type="ChEBI" id="CHEBI:58928"/>
    </ligand>
</feature>
<evidence type="ECO:0000256" key="6">
    <source>
        <dbReference type="ARBA" id="ARBA00023004"/>
    </source>
</evidence>
<dbReference type="InterPro" id="IPR011059">
    <property type="entry name" value="Metal-dep_hydrolase_composite"/>
</dbReference>
<dbReference type="RefSeq" id="WP_075065045.1">
    <property type="nucleotide sequence ID" value="NZ_LKAJ02000001.1"/>
</dbReference>
<keyword evidence="11" id="KW-1185">Reference proteome</keyword>
<dbReference type="FunFam" id="3.20.20.140:FF:000007">
    <property type="entry name" value="Imidazolonepropionase"/>
    <property type="match status" value="1"/>
</dbReference>
<dbReference type="UniPathway" id="UPA00379">
    <property type="reaction ID" value="UER00551"/>
</dbReference>
<feature type="binding site" evidence="7">
    <location>
        <position position="71"/>
    </location>
    <ligand>
        <name>Zn(2+)</name>
        <dbReference type="ChEBI" id="CHEBI:29105"/>
    </ligand>
</feature>
<dbReference type="AlphaFoldDB" id="A0A0Q9YQ17"/>
<dbReference type="Gene3D" id="3.20.20.140">
    <property type="entry name" value="Metal-dependent hydrolases"/>
    <property type="match status" value="1"/>
</dbReference>
<dbReference type="GO" id="GO:0005506">
    <property type="term" value="F:iron ion binding"/>
    <property type="evidence" value="ECO:0007669"/>
    <property type="project" value="UniProtKB-UniRule"/>
</dbReference>
<organism evidence="9">
    <name type="scientific">Candidatus Berkiella aquae</name>
    <dbReference type="NCBI Taxonomy" id="295108"/>
    <lineage>
        <taxon>Bacteria</taxon>
        <taxon>Pseudomonadati</taxon>
        <taxon>Pseudomonadota</taxon>
        <taxon>Gammaproteobacteria</taxon>
        <taxon>Candidatus Berkiellales</taxon>
        <taxon>Candidatus Berkiellaceae</taxon>
        <taxon>Candidatus Berkiella</taxon>
    </lineage>
</organism>
<dbReference type="GO" id="GO:0019556">
    <property type="term" value="P:L-histidine catabolic process to glutamate and formamide"/>
    <property type="evidence" value="ECO:0007669"/>
    <property type="project" value="UniProtKB-UniRule"/>
</dbReference>
<feature type="binding site" evidence="7">
    <location>
        <position position="308"/>
    </location>
    <ligand>
        <name>Zn(2+)</name>
        <dbReference type="ChEBI" id="CHEBI:29105"/>
    </ligand>
</feature>
<feature type="domain" description="Amidohydrolase-related" evidence="8">
    <location>
        <begin position="62"/>
        <end position="395"/>
    </location>
</feature>
<comment type="cofactor">
    <cofactor evidence="7">
        <name>Zn(2+)</name>
        <dbReference type="ChEBI" id="CHEBI:29105"/>
    </cofactor>
    <cofactor evidence="7">
        <name>Fe(3+)</name>
        <dbReference type="ChEBI" id="CHEBI:29034"/>
    </cofactor>
    <text evidence="7">Binds 1 zinc or iron ion per subunit.</text>
</comment>
<evidence type="ECO:0000256" key="3">
    <source>
        <dbReference type="ARBA" id="ARBA00022801"/>
    </source>
</evidence>
<dbReference type="GO" id="GO:0050480">
    <property type="term" value="F:imidazolonepropionase activity"/>
    <property type="evidence" value="ECO:0007669"/>
    <property type="project" value="UniProtKB-UniRule"/>
</dbReference>
<dbReference type="Gene3D" id="2.30.40.10">
    <property type="entry name" value="Urease, subunit C, domain 1"/>
    <property type="match status" value="1"/>
</dbReference>
<evidence type="ECO:0000256" key="4">
    <source>
        <dbReference type="ARBA" id="ARBA00022808"/>
    </source>
</evidence>
<sequence>MVQYAIWQDATLITMNSYSDYGLIEKGAIVVEQGKIIWVGPEQALPNAFTKQAEIHSANGHFITPGLIDCHTHLVYSGNRVSEFEARLQGVKKGGILTTVAATREANFTVLYEAAAKRLQQMLEAGVTTVEIKSGYGLQLEAERKILQVARALSENFPVTIQNTFLGAHVLPSEFENKQQYIRELVDNVLPLLLQEGLVDAVDGFCETGAFSAIELESLYTFAKQNNMPIKVHAEQLSRGEGAHLAARFKAVSADHLEYLDEAGVIALKSAGCTAVLLPGAYYFLQQDQKPPIELLRKYQVPMALATDCNPGTSPTTSLLLMMNMGCLLFKLTPLEALQAVTLHAASALNLAHCKGKLAIGYDADFVLWNIQSPTELAYHFGDNCCEKVVKQGKVAYAR</sequence>
<reference evidence="10" key="3">
    <citation type="submission" date="2021-06" db="EMBL/GenBank/DDBJ databases">
        <title>Genomic Description and Analysis of Intracellular Bacteria, Candidatus Berkiella cookevillensis and Candidatus Berkiella aquae.</title>
        <authorList>
            <person name="Kidane D.T."/>
            <person name="Mehari Y.T."/>
            <person name="Rice F.C."/>
            <person name="Arivett B.A."/>
            <person name="Farone A.L."/>
            <person name="Berk S.G."/>
            <person name="Farone M.B."/>
        </authorList>
    </citation>
    <scope>NUCLEOTIDE SEQUENCE</scope>
    <source>
        <strain evidence="10">HT99</strain>
    </source>
</reference>
<accession>A0A0Q9YQ17</accession>
<evidence type="ECO:0000256" key="2">
    <source>
        <dbReference type="ARBA" id="ARBA00022723"/>
    </source>
</evidence>
<feature type="binding site" evidence="7">
    <location>
        <position position="236"/>
    </location>
    <ligand>
        <name>4-imidazolone-5-propanoate</name>
        <dbReference type="ChEBI" id="CHEBI:77893"/>
    </ligand>
</feature>
<comment type="pathway">
    <text evidence="7">Amino-acid degradation; L-histidine degradation into L-glutamate; N-formimidoyl-L-glutamate from L-histidine: step 3/3.</text>
</comment>
<evidence type="ECO:0000256" key="7">
    <source>
        <dbReference type="HAMAP-Rule" id="MF_00372"/>
    </source>
</evidence>
<evidence type="ECO:0000313" key="11">
    <source>
        <dbReference type="Proteomes" id="UP000051497"/>
    </source>
</evidence>
<dbReference type="InterPro" id="IPR032466">
    <property type="entry name" value="Metal_Hydrolase"/>
</dbReference>
<dbReference type="SUPFAM" id="SSF51338">
    <property type="entry name" value="Composite domain of metallo-dependent hydrolases"/>
    <property type="match status" value="1"/>
</dbReference>
<feature type="binding site" evidence="7">
    <location>
        <position position="312"/>
    </location>
    <ligand>
        <name>N-formimidoyl-L-glutamate</name>
        <dbReference type="ChEBI" id="CHEBI:58928"/>
    </ligand>
</feature>
<keyword evidence="7" id="KW-0963">Cytoplasm</keyword>
<dbReference type="EMBL" id="LKAJ01000001">
    <property type="protein sequence ID" value="KRG22876.1"/>
    <property type="molecule type" value="Genomic_DNA"/>
</dbReference>
<dbReference type="SUPFAM" id="SSF51556">
    <property type="entry name" value="Metallo-dependent hydrolases"/>
    <property type="match status" value="1"/>
</dbReference>
<evidence type="ECO:0000256" key="5">
    <source>
        <dbReference type="ARBA" id="ARBA00022833"/>
    </source>
</evidence>
<dbReference type="PANTHER" id="PTHR42752:SF1">
    <property type="entry name" value="IMIDAZOLONEPROPIONASE-RELATED"/>
    <property type="match status" value="1"/>
</dbReference>
<dbReference type="HAMAP" id="MF_00372">
    <property type="entry name" value="HutI"/>
    <property type="match status" value="1"/>
</dbReference>
<feature type="binding site" evidence="7">
    <location>
        <position position="308"/>
    </location>
    <ligand>
        <name>Fe(3+)</name>
        <dbReference type="ChEBI" id="CHEBI:29034"/>
    </ligand>
</feature>
<name>A0A0Q9YQ17_9GAMM</name>
<comment type="catalytic activity">
    <reaction evidence="7">
        <text>4-imidazolone-5-propanoate + H2O = N-formimidoyl-L-glutamate</text>
        <dbReference type="Rhea" id="RHEA:23660"/>
        <dbReference type="ChEBI" id="CHEBI:15377"/>
        <dbReference type="ChEBI" id="CHEBI:58928"/>
        <dbReference type="ChEBI" id="CHEBI:77893"/>
        <dbReference type="EC" id="3.5.2.7"/>
    </reaction>
</comment>
<reference evidence="10" key="2">
    <citation type="journal article" date="2016" name="Genome Announc.">
        <title>Draft Genome Sequences of Two Novel Amoeba-Resistant Intranuclear Bacteria, 'Candidatus Berkiella cookevillensis' and 'Candidatus Berkiella aquae'.</title>
        <authorList>
            <person name="Mehari Y.T."/>
            <person name="Arivett B.A."/>
            <person name="Farone A.L."/>
            <person name="Gunderson J.H."/>
            <person name="Farone M.B."/>
        </authorList>
    </citation>
    <scope>NUCLEOTIDE SEQUENCE</scope>
    <source>
        <strain evidence="10">HT99</strain>
    </source>
</reference>
<dbReference type="OrthoDB" id="9776455at2"/>
<proteinExistence type="inferred from homology"/>
<reference evidence="9" key="1">
    <citation type="submission" date="2015-09" db="EMBL/GenBank/DDBJ databases">
        <title>Draft Genome Sequences of Two Novel Amoeba-resistant Intranuclear Bacteria, Candidatus Berkiella cookevillensis and Candidatus Berkiella aquae.</title>
        <authorList>
            <person name="Mehari Y.T."/>
            <person name="Arivett B.A."/>
            <person name="Farone A.L."/>
            <person name="Gunderson J.H."/>
            <person name="Farone M.B."/>
        </authorList>
    </citation>
    <scope>NUCLEOTIDE SEQUENCE [LARGE SCALE GENOMIC DNA]</scope>
    <source>
        <strain evidence="9">HT99</strain>
    </source>
</reference>
<keyword evidence="3 7" id="KW-0378">Hydrolase</keyword>
<dbReference type="PANTHER" id="PTHR42752">
    <property type="entry name" value="IMIDAZOLONEPROPIONASE"/>
    <property type="match status" value="1"/>
</dbReference>
<evidence type="ECO:0000259" key="8">
    <source>
        <dbReference type="Pfam" id="PF01979"/>
    </source>
</evidence>
<evidence type="ECO:0000256" key="1">
    <source>
        <dbReference type="ARBA" id="ARBA00012864"/>
    </source>
</evidence>
<comment type="function">
    <text evidence="7">Catalyzes the hydrolytic cleavage of the carbon-nitrogen bond in imidazolone-5-propanoate to yield N-formimidoyl-L-glutamate. It is the third step in the universal histidine degradation pathway.</text>
</comment>
<keyword evidence="4 7" id="KW-0369">Histidine metabolism</keyword>
<dbReference type="GO" id="GO:0019557">
    <property type="term" value="P:L-histidine catabolic process to glutamate and formate"/>
    <property type="evidence" value="ECO:0007669"/>
    <property type="project" value="UniProtKB-UniPathway"/>
</dbReference>
<dbReference type="InterPro" id="IPR006680">
    <property type="entry name" value="Amidohydro-rel"/>
</dbReference>
<dbReference type="PATRIC" id="fig|1590043.3.peg.419"/>
<feature type="binding site" evidence="7">
    <location>
        <position position="313"/>
    </location>
    <ligand>
        <name>4-imidazolone-5-propanoate</name>
        <dbReference type="ChEBI" id="CHEBI:77893"/>
    </ligand>
</feature>
<keyword evidence="5 7" id="KW-0862">Zinc</keyword>
<feature type="binding site" evidence="7">
    <location>
        <position position="73"/>
    </location>
    <ligand>
        <name>Fe(3+)</name>
        <dbReference type="ChEBI" id="CHEBI:29034"/>
    </ligand>
</feature>
<protein>
    <recommendedName>
        <fullName evidence="1 7">Imidazolonepropionase</fullName>
        <ecNumber evidence="1 7">3.5.2.7</ecNumber>
    </recommendedName>
    <alternativeName>
        <fullName evidence="7">Imidazolone-5-propionate hydrolase</fullName>
    </alternativeName>
</protein>
<comment type="similarity">
    <text evidence="7">Belongs to the metallo-dependent hydrolases superfamily. HutI family.</text>
</comment>
<feature type="binding site" evidence="7">
    <location>
        <position position="136"/>
    </location>
    <ligand>
        <name>4-imidazolone-5-propanoate</name>
        <dbReference type="ChEBI" id="CHEBI:77893"/>
    </ligand>
</feature>
<dbReference type="EC" id="3.5.2.7" evidence="1 7"/>
<feature type="binding site" evidence="7">
    <location>
        <position position="233"/>
    </location>
    <ligand>
        <name>Zn(2+)</name>
        <dbReference type="ChEBI" id="CHEBI:29105"/>
    </ligand>
</feature>
<dbReference type="NCBIfam" id="TIGR01224">
    <property type="entry name" value="hutI"/>
    <property type="match status" value="1"/>
</dbReference>
<feature type="binding site" evidence="7">
    <location>
        <position position="80"/>
    </location>
    <ligand>
        <name>4-imidazolone-5-propanoate</name>
        <dbReference type="ChEBI" id="CHEBI:77893"/>
    </ligand>
</feature>
<comment type="subcellular location">
    <subcellularLocation>
        <location evidence="7">Cytoplasm</location>
    </subcellularLocation>
</comment>
<dbReference type="InterPro" id="IPR005920">
    <property type="entry name" value="HutI"/>
</dbReference>
<feature type="binding site" evidence="7">
    <location>
        <position position="169"/>
    </location>
    <ligand>
        <name>4-imidazolone-5-propanoate</name>
        <dbReference type="ChEBI" id="CHEBI:77893"/>
    </ligand>
</feature>
<dbReference type="CDD" id="cd01296">
    <property type="entry name" value="Imidazolone-5PH"/>
    <property type="match status" value="1"/>
</dbReference>
<dbReference type="STRING" id="295108.HT99x_00417"/>
<keyword evidence="2 7" id="KW-0479">Metal-binding</keyword>
<feature type="binding site" evidence="7">
    <location>
        <position position="136"/>
    </location>
    <ligand>
        <name>N-formimidoyl-L-glutamate</name>
        <dbReference type="ChEBI" id="CHEBI:58928"/>
    </ligand>
</feature>
<evidence type="ECO:0000313" key="10">
    <source>
        <dbReference type="EMBL" id="MCS5711765.1"/>
    </source>
</evidence>
<feature type="binding site" evidence="7">
    <location>
        <position position="73"/>
    </location>
    <ligand>
        <name>Zn(2+)</name>
        <dbReference type="ChEBI" id="CHEBI:29105"/>
    </ligand>
</feature>
<comment type="caution">
    <text evidence="9">The sequence shown here is derived from an EMBL/GenBank/DDBJ whole genome shotgun (WGS) entry which is preliminary data.</text>
</comment>
<keyword evidence="6 7" id="KW-0408">Iron</keyword>
<feature type="binding site" evidence="7">
    <location>
        <position position="233"/>
    </location>
    <ligand>
        <name>Fe(3+)</name>
        <dbReference type="ChEBI" id="CHEBI:29034"/>
    </ligand>
</feature>
<dbReference type="GO" id="GO:0008270">
    <property type="term" value="F:zinc ion binding"/>
    <property type="evidence" value="ECO:0007669"/>
    <property type="project" value="UniProtKB-UniRule"/>
</dbReference>
<feature type="binding site" evidence="7">
    <location>
        <position position="71"/>
    </location>
    <ligand>
        <name>Fe(3+)</name>
        <dbReference type="ChEBI" id="CHEBI:29034"/>
    </ligand>
</feature>
<dbReference type="GO" id="GO:0005737">
    <property type="term" value="C:cytoplasm"/>
    <property type="evidence" value="ECO:0007669"/>
    <property type="project" value="UniProtKB-SubCell"/>
</dbReference>